<dbReference type="GO" id="GO:0005796">
    <property type="term" value="C:Golgi lumen"/>
    <property type="evidence" value="ECO:0007669"/>
    <property type="project" value="UniProtKB-ARBA"/>
</dbReference>
<dbReference type="KEGG" id="pno:SNOG_08547"/>
<sequence>MPSQRRVRLYGVLALVTIVVLLYMSRAAHQTHSSDFYTKTQQALQEREHAAAAKQRDAESVQARLQAAEEQAKKAADSKDKSGKVAIEGNAKKGVAGRVEIDSQDDKKVPGVAAQGGRTRDQAAMQKDETLEEHEVEVELDFILKQSPVIVFSKSYCPHSKKAKHILLDKYRILPEPHVVELDLHPLGPKLQELLAHMTGRRTVPNVLLVGKSIGGGDEMQELDETDTLASKFKEIGGTRIKEVDHRDARPEIRRQRRV</sequence>
<dbReference type="AlphaFoldDB" id="A0A7U2I0W3"/>
<dbReference type="PANTHER" id="PTHR45694">
    <property type="entry name" value="GLUTAREDOXIN 2"/>
    <property type="match status" value="1"/>
</dbReference>
<dbReference type="Pfam" id="PF00462">
    <property type="entry name" value="Glutaredoxin"/>
    <property type="match status" value="1"/>
</dbReference>
<name>A0A7U2I0W3_PHANO</name>
<dbReference type="OrthoDB" id="423313at2759"/>
<dbReference type="CDD" id="cd03419">
    <property type="entry name" value="GRX_GRXh_1_2_like"/>
    <property type="match status" value="1"/>
</dbReference>
<proteinExistence type="inferred from homology"/>
<dbReference type="SUPFAM" id="SSF52833">
    <property type="entry name" value="Thioredoxin-like"/>
    <property type="match status" value="1"/>
</dbReference>
<accession>A0A7U2I0W3</accession>
<gene>
    <name evidence="4" type="ORF">JI435_085470</name>
</gene>
<keyword evidence="5" id="KW-1185">Reference proteome</keyword>
<dbReference type="GO" id="GO:0004362">
    <property type="term" value="F:glutathione-disulfide reductase (NADPH) activity"/>
    <property type="evidence" value="ECO:0007669"/>
    <property type="project" value="UniProtKB-ARBA"/>
</dbReference>
<feature type="region of interest" description="Disordered" evidence="2">
    <location>
        <begin position="47"/>
        <end position="126"/>
    </location>
</feature>
<dbReference type="InterPro" id="IPR036249">
    <property type="entry name" value="Thioredoxin-like_sf"/>
</dbReference>
<dbReference type="PRINTS" id="PR00160">
    <property type="entry name" value="GLUTAREDOXIN"/>
</dbReference>
<dbReference type="FunFam" id="3.40.30.10:FF:000093">
    <property type="entry name" value="Glutaredoxin 2"/>
    <property type="match status" value="1"/>
</dbReference>
<feature type="domain" description="Glutaredoxin" evidence="3">
    <location>
        <begin position="149"/>
        <end position="213"/>
    </location>
</feature>
<dbReference type="OMA" id="FYHKTMD"/>
<dbReference type="PROSITE" id="PS51354">
    <property type="entry name" value="GLUTAREDOXIN_2"/>
    <property type="match status" value="1"/>
</dbReference>
<dbReference type="InterPro" id="IPR014025">
    <property type="entry name" value="Glutaredoxin_subgr"/>
</dbReference>
<dbReference type="RefSeq" id="XP_001798857.1">
    <property type="nucleotide sequence ID" value="XM_001798805.1"/>
</dbReference>
<feature type="compositionally biased region" description="Basic and acidic residues" evidence="2">
    <location>
        <begin position="70"/>
        <end position="83"/>
    </location>
</feature>
<organism evidence="4 5">
    <name type="scientific">Phaeosphaeria nodorum (strain SN15 / ATCC MYA-4574 / FGSC 10173)</name>
    <name type="common">Glume blotch fungus</name>
    <name type="synonym">Parastagonospora nodorum</name>
    <dbReference type="NCBI Taxonomy" id="321614"/>
    <lineage>
        <taxon>Eukaryota</taxon>
        <taxon>Fungi</taxon>
        <taxon>Dikarya</taxon>
        <taxon>Ascomycota</taxon>
        <taxon>Pezizomycotina</taxon>
        <taxon>Dothideomycetes</taxon>
        <taxon>Pleosporomycetidae</taxon>
        <taxon>Pleosporales</taxon>
        <taxon>Pleosporineae</taxon>
        <taxon>Phaeosphaeriaceae</taxon>
        <taxon>Parastagonospora</taxon>
    </lineage>
</organism>
<dbReference type="Proteomes" id="UP000663193">
    <property type="component" value="Chromosome 7"/>
</dbReference>
<protein>
    <recommendedName>
        <fullName evidence="3">Glutaredoxin domain-containing protein</fullName>
    </recommendedName>
</protein>
<dbReference type="InterPro" id="IPR002109">
    <property type="entry name" value="Glutaredoxin"/>
</dbReference>
<feature type="compositionally biased region" description="Basic and acidic residues" evidence="2">
    <location>
        <begin position="99"/>
        <end position="109"/>
    </location>
</feature>
<comment type="similarity">
    <text evidence="1">Belongs to the glutaredoxin family. Monothiol subfamily.</text>
</comment>
<evidence type="ECO:0000256" key="1">
    <source>
        <dbReference type="ARBA" id="ARBA00009630"/>
    </source>
</evidence>
<reference evidence="5" key="1">
    <citation type="journal article" date="2021" name="BMC Genomics">
        <title>Chromosome-level genome assembly and manually-curated proteome of model necrotroph Parastagonospora nodorum Sn15 reveals a genome-wide trove of candidate effector homologs, and redundancy of virulence-related functions within an accessory chromosome.</title>
        <authorList>
            <person name="Bertazzoni S."/>
            <person name="Jones D.A.B."/>
            <person name="Phan H.T."/>
            <person name="Tan K.-C."/>
            <person name="Hane J.K."/>
        </authorList>
    </citation>
    <scope>NUCLEOTIDE SEQUENCE [LARGE SCALE GENOMIC DNA]</scope>
    <source>
        <strain evidence="5">SN15 / ATCC MYA-4574 / FGSC 10173)</strain>
    </source>
</reference>
<evidence type="ECO:0000259" key="3">
    <source>
        <dbReference type="Pfam" id="PF00462"/>
    </source>
</evidence>
<feature type="compositionally biased region" description="Basic and acidic residues" evidence="2">
    <location>
        <begin position="47"/>
        <end position="59"/>
    </location>
</feature>
<dbReference type="PANTHER" id="PTHR45694:SF5">
    <property type="entry name" value="GLUTAREDOXIN 2"/>
    <property type="match status" value="1"/>
</dbReference>
<evidence type="ECO:0000313" key="4">
    <source>
        <dbReference type="EMBL" id="QRC97679.1"/>
    </source>
</evidence>
<dbReference type="VEuPathDB" id="FungiDB:JI435_085470"/>
<dbReference type="GO" id="GO:0005801">
    <property type="term" value="C:cis-Golgi network"/>
    <property type="evidence" value="ECO:0007669"/>
    <property type="project" value="UniProtKB-ARBA"/>
</dbReference>
<evidence type="ECO:0000256" key="2">
    <source>
        <dbReference type="SAM" id="MobiDB-lite"/>
    </source>
</evidence>
<dbReference type="Gene3D" id="3.40.30.10">
    <property type="entry name" value="Glutaredoxin"/>
    <property type="match status" value="1"/>
</dbReference>
<evidence type="ECO:0000313" key="5">
    <source>
        <dbReference type="Proteomes" id="UP000663193"/>
    </source>
</evidence>
<dbReference type="EMBL" id="CP069029">
    <property type="protein sequence ID" value="QRC97679.1"/>
    <property type="molecule type" value="Genomic_DNA"/>
</dbReference>